<dbReference type="KEGG" id="psl:Psta_0322"/>
<feature type="domain" description="DUF1559" evidence="2">
    <location>
        <begin position="34"/>
        <end position="279"/>
    </location>
</feature>
<organism evidence="3 4">
    <name type="scientific">Pirellula staleyi (strain ATCC 27377 / DSM 6068 / ICPB 4128)</name>
    <name type="common">Pirella staleyi</name>
    <dbReference type="NCBI Taxonomy" id="530564"/>
    <lineage>
        <taxon>Bacteria</taxon>
        <taxon>Pseudomonadati</taxon>
        <taxon>Planctomycetota</taxon>
        <taxon>Planctomycetia</taxon>
        <taxon>Pirellulales</taxon>
        <taxon>Pirellulaceae</taxon>
        <taxon>Pirellula</taxon>
    </lineage>
</organism>
<feature type="transmembrane region" description="Helical" evidence="1">
    <location>
        <begin position="12"/>
        <end position="31"/>
    </location>
</feature>
<evidence type="ECO:0000313" key="3">
    <source>
        <dbReference type="EMBL" id="ADB15012.1"/>
    </source>
</evidence>
<dbReference type="OrthoDB" id="246452at2"/>
<keyword evidence="4" id="KW-1185">Reference proteome</keyword>
<keyword evidence="1" id="KW-0472">Membrane</keyword>
<dbReference type="Pfam" id="PF07596">
    <property type="entry name" value="SBP_bac_10"/>
    <property type="match status" value="1"/>
</dbReference>
<protein>
    <recommendedName>
        <fullName evidence="2">DUF1559 domain-containing protein</fullName>
    </recommendedName>
</protein>
<evidence type="ECO:0000259" key="2">
    <source>
        <dbReference type="Pfam" id="PF07596"/>
    </source>
</evidence>
<dbReference type="AlphaFoldDB" id="D2R2A3"/>
<dbReference type="STRING" id="530564.Psta_0322"/>
<dbReference type="eggNOG" id="COG2165">
    <property type="taxonomic scope" value="Bacteria"/>
</dbReference>
<sequence>MTNRDSSLRTDCMIGLVLLVLAGSIGSPLILQQRELARKESCTANLTAFGKGFQEYVDKQGHYPAVFTRIPVNHGWVVRLLPYMGHEAITEKYDFSVFWSDPLNAEAIATPVREFECPSAIYPGRIAVGTLPGNQHPYRGAVLDYLATNRISPQVRESGFLPESTRVNGILSREGVCPPREIRDGTSCTTLMAEVAGTPAKYVFREKEAEPMYKQRGFGAWADGGTYFQGHGHQKNGRDWPGPCAVNCTNDDAVYSFHERGANVLYADGKVRFVSESLDVYILLAAITRDNGELLYPHELGSTPHD</sequence>
<dbReference type="Proteomes" id="UP000001887">
    <property type="component" value="Chromosome"/>
</dbReference>
<keyword evidence="1" id="KW-1133">Transmembrane helix</keyword>
<gene>
    <name evidence="3" type="ordered locus">Psta_0322</name>
</gene>
<evidence type="ECO:0000313" key="4">
    <source>
        <dbReference type="Proteomes" id="UP000001887"/>
    </source>
</evidence>
<accession>D2R2A3</accession>
<dbReference type="EMBL" id="CP001848">
    <property type="protein sequence ID" value="ADB15012.1"/>
    <property type="molecule type" value="Genomic_DNA"/>
</dbReference>
<keyword evidence="1" id="KW-0812">Transmembrane</keyword>
<dbReference type="PANTHER" id="PTHR30093">
    <property type="entry name" value="GENERAL SECRETION PATHWAY PROTEIN G"/>
    <property type="match status" value="1"/>
</dbReference>
<evidence type="ECO:0000256" key="1">
    <source>
        <dbReference type="SAM" id="Phobius"/>
    </source>
</evidence>
<dbReference type="HOGENOM" id="CLU_908684_0_0_0"/>
<reference evidence="3 4" key="1">
    <citation type="journal article" date="2009" name="Stand. Genomic Sci.">
        <title>Complete genome sequence of Pirellula staleyi type strain (ATCC 27377).</title>
        <authorList>
            <person name="Clum A."/>
            <person name="Tindall B.J."/>
            <person name="Sikorski J."/>
            <person name="Ivanova N."/>
            <person name="Mavrommatis K."/>
            <person name="Lucas S."/>
            <person name="Glavina del Rio T."/>
            <person name="Nolan M."/>
            <person name="Chen F."/>
            <person name="Tice H."/>
            <person name="Pitluck S."/>
            <person name="Cheng J.F."/>
            <person name="Chertkov O."/>
            <person name="Brettin T."/>
            <person name="Han C."/>
            <person name="Detter J.C."/>
            <person name="Kuske C."/>
            <person name="Bruce D."/>
            <person name="Goodwin L."/>
            <person name="Ovchinikova G."/>
            <person name="Pati A."/>
            <person name="Mikhailova N."/>
            <person name="Chen A."/>
            <person name="Palaniappan K."/>
            <person name="Land M."/>
            <person name="Hauser L."/>
            <person name="Chang Y.J."/>
            <person name="Jeffries C.D."/>
            <person name="Chain P."/>
            <person name="Rohde M."/>
            <person name="Goker M."/>
            <person name="Bristow J."/>
            <person name="Eisen J.A."/>
            <person name="Markowitz V."/>
            <person name="Hugenholtz P."/>
            <person name="Kyrpides N.C."/>
            <person name="Klenk H.P."/>
            <person name="Lapidus A."/>
        </authorList>
    </citation>
    <scope>NUCLEOTIDE SEQUENCE [LARGE SCALE GENOMIC DNA]</scope>
    <source>
        <strain evidence="4">ATCC 27377 / DSM 6068 / ICPB 4128</strain>
    </source>
</reference>
<proteinExistence type="predicted"/>
<dbReference type="InterPro" id="IPR011453">
    <property type="entry name" value="DUF1559"/>
</dbReference>
<name>D2R2A3_PIRSD</name>